<feature type="domain" description="DUF5107" evidence="4">
    <location>
        <begin position="38"/>
        <end position="342"/>
    </location>
</feature>
<evidence type="ECO:0000256" key="1">
    <source>
        <dbReference type="ARBA" id="ARBA00022737"/>
    </source>
</evidence>
<proteinExistence type="predicted"/>
<keyword evidence="1" id="KW-0677">Repeat</keyword>
<protein>
    <submittedName>
        <fullName evidence="5">Tetratricopeptide TPR_2 repeat protein</fullName>
    </submittedName>
</protein>
<dbReference type="Pfam" id="PF17128">
    <property type="entry name" value="DUF5107"/>
    <property type="match status" value="1"/>
</dbReference>
<dbReference type="InterPro" id="IPR011990">
    <property type="entry name" value="TPR-like_helical_dom_sf"/>
</dbReference>
<gene>
    <name evidence="5" type="ORF">BBIA_0265</name>
</gene>
<feature type="repeat" description="TPR" evidence="3">
    <location>
        <begin position="1066"/>
        <end position="1099"/>
    </location>
</feature>
<dbReference type="Gene3D" id="1.25.40.10">
    <property type="entry name" value="Tetratricopeptide repeat domain"/>
    <property type="match status" value="3"/>
</dbReference>
<evidence type="ECO:0000259" key="4">
    <source>
        <dbReference type="Pfam" id="PF17128"/>
    </source>
</evidence>
<reference evidence="5 6" key="1">
    <citation type="submission" date="2014-03" db="EMBL/GenBank/DDBJ databases">
        <title>Genomics of Bifidobacteria.</title>
        <authorList>
            <person name="Ventura M."/>
            <person name="Milani C."/>
            <person name="Lugli G.A."/>
        </authorList>
    </citation>
    <scope>NUCLEOTIDE SEQUENCE [LARGE SCALE GENOMIC DNA]</scope>
    <source>
        <strain evidence="5 6">DSM 23969</strain>
    </source>
</reference>
<comment type="caution">
    <text evidence="5">The sequence shown here is derived from an EMBL/GenBank/DDBJ whole genome shotgun (WGS) entry which is preliminary data.</text>
</comment>
<accession>A0A087A1D5</accession>
<dbReference type="AlphaFoldDB" id="A0A087A1D5"/>
<sequence length="1115" mass="125184">MAVTIKDTVVTIPTYEIGAADKNPEFIEKRVYQGSSGRVYPYPVIETISDEKRDKAYKAVIIENEYLEVTVLPELGGRIQYAKDKTNNYDFVYRNDVIKPALVGLTGPWISGGIEFNWPQHHRPTTYLPVDYKVEDLPDGGKAVLCHDTDQMYGTQVVTKIALHPGKAYIEITAQLYNGTALPQTFLWWANPAVPVNEHTKTVMPPDVTAVMDHGKRDVSRYPIATGTYYKHDYSEGVDIGRYKNVPVPTSYMAAHSDYNFVGGYDFGVGAGILHVADHHVSPGKKQWTWGNGDFGRAWDRNLTDANGPYVELMTGVFTDNQPDFTWLKPYEGKTFTQYFMPYKGVGQVKNASINAAVNLEIGPQDTFGAAGETEGIEAQGLVAGQGRVTVYATSVYEQATVTVTDNRTGATLYQYTGTISPNDIVRAEFNTGDAKPTDITATVASADGTVLIDYTPQPKKIDKLPEPAKAADEPAKIATNEELFLAGTHLEQYRHATYMPDPYYLEGLKRDPLDARINNAYGRLLLRRGAFKDAEQYFRNAIKRLTKHNTQPYDSEPHYNLGLDLFYQGEYDKAFDAFFKATWDDAQKERAFFYMAAIAARRGDWTDALEYVDNALTRNTMNIKARGLRAYVLRKLGRADDAAAALAENLKIDEFDFVSGNERVIAGADPSELAGLMRGFHENYLQAARDYALFGAYDEALALLAEADQTKPMVKYYEGYYLAQLGRDAESRAAFEAAEAAPSDYCFPNKLEDIAPLELAIKTVNGAKAPYYLGCLFYDKTLADRAIALWESSRDLDPGFPTVHRNLALAYYNKRGDAAAAQREIEEAYRLDESDARVFLETDQLHRKIGWTYEQRLAEFEKHLDVVVERDDLYIEYLTVLNLTGNYAKAYELMGQRRFHPWEGGEGKITAQYRIALTLLAKDAMAADDWTRAKELLTKALRYPENLGEGKLEGQKDNDLHCYLGLVERELGHEDEARAEFRKATIGPDEVKGAMYYNDQPAEMILFQGLAHAALGETGQANARFYRLLDYGEQHLDDQVKIDYFAVSLPDFLIFENDYTKMNRIHCLYLMALANIGMGEHDAAAKFLNDALALDPSHIQANLFADELANRHVL</sequence>
<dbReference type="InterPro" id="IPR033396">
    <property type="entry name" value="DUF5107"/>
</dbReference>
<dbReference type="Proteomes" id="UP000029108">
    <property type="component" value="Unassembled WGS sequence"/>
</dbReference>
<name>A0A087A1D5_9BIFI</name>
<evidence type="ECO:0000256" key="3">
    <source>
        <dbReference type="PROSITE-ProRule" id="PRU00339"/>
    </source>
</evidence>
<dbReference type="Pfam" id="PF13432">
    <property type="entry name" value="TPR_16"/>
    <property type="match status" value="3"/>
</dbReference>
<evidence type="ECO:0000313" key="6">
    <source>
        <dbReference type="Proteomes" id="UP000029108"/>
    </source>
</evidence>
<dbReference type="SUPFAM" id="SSF48452">
    <property type="entry name" value="TPR-like"/>
    <property type="match status" value="3"/>
</dbReference>
<dbReference type="PANTHER" id="PTHR45586:SF1">
    <property type="entry name" value="LIPOPOLYSACCHARIDE ASSEMBLY PROTEIN B"/>
    <property type="match status" value="1"/>
</dbReference>
<dbReference type="PROSITE" id="PS50005">
    <property type="entry name" value="TPR"/>
    <property type="match status" value="1"/>
</dbReference>
<dbReference type="SMART" id="SM00028">
    <property type="entry name" value="TPR"/>
    <property type="match status" value="9"/>
</dbReference>
<dbReference type="EMBL" id="JGYN01000004">
    <property type="protein sequence ID" value="KFI52585.1"/>
    <property type="molecule type" value="Genomic_DNA"/>
</dbReference>
<organism evidence="5 6">
    <name type="scientific">Bifidobacterium biavatii DSM 23969</name>
    <dbReference type="NCBI Taxonomy" id="1437608"/>
    <lineage>
        <taxon>Bacteria</taxon>
        <taxon>Bacillati</taxon>
        <taxon>Actinomycetota</taxon>
        <taxon>Actinomycetes</taxon>
        <taxon>Bifidobacteriales</taxon>
        <taxon>Bifidobacteriaceae</taxon>
        <taxon>Bifidobacterium</taxon>
    </lineage>
</organism>
<evidence type="ECO:0000313" key="5">
    <source>
        <dbReference type="EMBL" id="KFI52585.1"/>
    </source>
</evidence>
<evidence type="ECO:0000256" key="2">
    <source>
        <dbReference type="ARBA" id="ARBA00022803"/>
    </source>
</evidence>
<dbReference type="PANTHER" id="PTHR45586">
    <property type="entry name" value="TPR REPEAT-CONTAINING PROTEIN PA4667"/>
    <property type="match status" value="1"/>
</dbReference>
<dbReference type="InterPro" id="IPR051012">
    <property type="entry name" value="CellSynth/LPSAsmb/PSIAsmb"/>
</dbReference>
<keyword evidence="6" id="KW-1185">Reference proteome</keyword>
<dbReference type="STRING" id="1437608.GCA_000771645_02593"/>
<dbReference type="InterPro" id="IPR019734">
    <property type="entry name" value="TPR_rpt"/>
</dbReference>
<dbReference type="RefSeq" id="WP_033493443.1">
    <property type="nucleotide sequence ID" value="NZ_JDUU01000009.1"/>
</dbReference>
<dbReference type="eggNOG" id="COG0457">
    <property type="taxonomic scope" value="Bacteria"/>
</dbReference>
<keyword evidence="2 3" id="KW-0802">TPR repeat</keyword>